<dbReference type="PANTHER" id="PTHR37834">
    <property type="entry name" value="GDSL-LIKE LIPASE/ACYLHYDROLASE DOMAIN PROTEIN (AFU_ORTHOLOGUE AFUA_2G00620)"/>
    <property type="match status" value="1"/>
</dbReference>
<dbReference type="SUPFAM" id="SSF52266">
    <property type="entry name" value="SGNH hydrolase"/>
    <property type="match status" value="1"/>
</dbReference>
<accession>A0ABW3SM81</accession>
<gene>
    <name evidence="4" type="ORF">ACFQ2O_05685</name>
</gene>
<evidence type="ECO:0000259" key="2">
    <source>
        <dbReference type="Pfam" id="PF13472"/>
    </source>
</evidence>
<sequence>MKLRHTSLLAALCLLCFSCSSLKDTVAEKSELPATALKPYGRTMVNDAQQLELITSAAHFGYTFEGTESQVFASVPDAGTHGYLQYEVDGEYQKRVKIAPNATAPILITAPAAGKHTVWVYKATEAHTGPIMIEKITGENIAIVQKPNAPLIEFIGNSITSGAAADPSEVPCNTAAYHDQHNAYMAYGPRVARALGADFVLSSVSGIGIYRNWNSDGPTMPQVYEKIDFQENTSDRWNFDTATPEVVSIALGTNDFSMGDGKRERLPFDSTQFVNNYIQFVQQVKAQYPQAQIALLSSPMVNGRNGTTLENSISAVKAKIDALYPSDKPVALHFFQPMQASGCTGHPSVEDHAVMANELKPFFRKLLAQ</sequence>
<evidence type="ECO:0000313" key="4">
    <source>
        <dbReference type="EMBL" id="MFD1185693.1"/>
    </source>
</evidence>
<dbReference type="InterPro" id="IPR036514">
    <property type="entry name" value="SGNH_hydro_sf"/>
</dbReference>
<dbReference type="Gene3D" id="2.60.120.260">
    <property type="entry name" value="Galactose-binding domain-like"/>
    <property type="match status" value="1"/>
</dbReference>
<evidence type="ECO:0000313" key="5">
    <source>
        <dbReference type="Proteomes" id="UP001597094"/>
    </source>
</evidence>
<dbReference type="InterPro" id="IPR040794">
    <property type="entry name" value="CE2_N"/>
</dbReference>
<reference evidence="5" key="1">
    <citation type="journal article" date="2019" name="Int. J. Syst. Evol. Microbiol.">
        <title>The Global Catalogue of Microorganisms (GCM) 10K type strain sequencing project: providing services to taxonomists for standard genome sequencing and annotation.</title>
        <authorList>
            <consortium name="The Broad Institute Genomics Platform"/>
            <consortium name="The Broad Institute Genome Sequencing Center for Infectious Disease"/>
            <person name="Wu L."/>
            <person name="Ma J."/>
        </authorList>
    </citation>
    <scope>NUCLEOTIDE SEQUENCE [LARGE SCALE GENOMIC DNA]</scope>
    <source>
        <strain evidence="5">JCM 31319</strain>
    </source>
</reference>
<evidence type="ECO:0000259" key="3">
    <source>
        <dbReference type="Pfam" id="PF17996"/>
    </source>
</evidence>
<dbReference type="InterPro" id="IPR013830">
    <property type="entry name" value="SGNH_hydro"/>
</dbReference>
<dbReference type="PANTHER" id="PTHR37834:SF2">
    <property type="entry name" value="ESTERASE, SGNH HYDROLASE-TYPE"/>
    <property type="match status" value="1"/>
</dbReference>
<dbReference type="InterPro" id="IPR052762">
    <property type="entry name" value="PCW_deacetylase/CE"/>
</dbReference>
<keyword evidence="1" id="KW-0732">Signal</keyword>
<keyword evidence="5" id="KW-1185">Reference proteome</keyword>
<evidence type="ECO:0000256" key="1">
    <source>
        <dbReference type="SAM" id="SignalP"/>
    </source>
</evidence>
<feature type="chain" id="PRO_5047226655" evidence="1">
    <location>
        <begin position="24"/>
        <end position="369"/>
    </location>
</feature>
<feature type="signal peptide" evidence="1">
    <location>
        <begin position="1"/>
        <end position="23"/>
    </location>
</feature>
<dbReference type="Pfam" id="PF13472">
    <property type="entry name" value="Lipase_GDSL_2"/>
    <property type="match status" value="1"/>
</dbReference>
<dbReference type="CDD" id="cd01831">
    <property type="entry name" value="Endoglucanase_E_like"/>
    <property type="match status" value="1"/>
</dbReference>
<dbReference type="Proteomes" id="UP001597094">
    <property type="component" value="Unassembled WGS sequence"/>
</dbReference>
<dbReference type="Pfam" id="PF17996">
    <property type="entry name" value="CE2_N"/>
    <property type="match status" value="1"/>
</dbReference>
<feature type="domain" description="SGNH hydrolase-type esterase" evidence="2">
    <location>
        <begin position="154"/>
        <end position="317"/>
    </location>
</feature>
<organism evidence="4 5">
    <name type="scientific">Pontibacter rugosus</name>
    <dbReference type="NCBI Taxonomy" id="1745966"/>
    <lineage>
        <taxon>Bacteria</taxon>
        <taxon>Pseudomonadati</taxon>
        <taxon>Bacteroidota</taxon>
        <taxon>Cytophagia</taxon>
        <taxon>Cytophagales</taxon>
        <taxon>Hymenobacteraceae</taxon>
        <taxon>Pontibacter</taxon>
    </lineage>
</organism>
<comment type="caution">
    <text evidence="4">The sequence shown here is derived from an EMBL/GenBank/DDBJ whole genome shotgun (WGS) entry which is preliminary data.</text>
</comment>
<protein>
    <submittedName>
        <fullName evidence="4">GDSL-type esterase/lipase family protein</fullName>
    </submittedName>
</protein>
<dbReference type="Gene3D" id="3.40.50.1110">
    <property type="entry name" value="SGNH hydrolase"/>
    <property type="match status" value="1"/>
</dbReference>
<proteinExistence type="predicted"/>
<name>A0ABW3SM81_9BACT</name>
<dbReference type="EMBL" id="JBHTLD010000032">
    <property type="protein sequence ID" value="MFD1185693.1"/>
    <property type="molecule type" value="Genomic_DNA"/>
</dbReference>
<dbReference type="RefSeq" id="WP_377523749.1">
    <property type="nucleotide sequence ID" value="NZ_JBHTLD010000032.1"/>
</dbReference>
<feature type="domain" description="Carbohydrate esterase 2 N-terminal" evidence="3">
    <location>
        <begin position="41"/>
        <end position="138"/>
    </location>
</feature>
<dbReference type="InterPro" id="IPR037461">
    <property type="entry name" value="CtCE2-like_dom"/>
</dbReference>